<comment type="caution">
    <text evidence="2">The sequence shown here is derived from an EMBL/GenBank/DDBJ whole genome shotgun (WGS) entry which is preliminary data.</text>
</comment>
<keyword evidence="3" id="KW-1185">Reference proteome</keyword>
<name>A0ABQ2ZA81_9ACTN</name>
<dbReference type="Proteomes" id="UP000659223">
    <property type="component" value="Unassembled WGS sequence"/>
</dbReference>
<evidence type="ECO:0000313" key="3">
    <source>
        <dbReference type="Proteomes" id="UP000659223"/>
    </source>
</evidence>
<accession>A0ABQ2ZA81</accession>
<dbReference type="EMBL" id="BMUT01000022">
    <property type="protein sequence ID" value="GGY09757.1"/>
    <property type="molecule type" value="Genomic_DNA"/>
</dbReference>
<sequence>MPAGDHDLGALTGERKGGSAADALAAPGDQDNFACESLGHRVSPVSATAGPDAGSGRLNFLQHQGSRLSGEYARGALRQVSGARTAAVSGT</sequence>
<evidence type="ECO:0000313" key="2">
    <source>
        <dbReference type="EMBL" id="GGY09757.1"/>
    </source>
</evidence>
<feature type="compositionally biased region" description="Basic and acidic residues" evidence="1">
    <location>
        <begin position="1"/>
        <end position="17"/>
    </location>
</feature>
<reference evidence="3" key="1">
    <citation type="journal article" date="2019" name="Int. J. Syst. Evol. Microbiol.">
        <title>The Global Catalogue of Microorganisms (GCM) 10K type strain sequencing project: providing services to taxonomists for standard genome sequencing and annotation.</title>
        <authorList>
            <consortium name="The Broad Institute Genomics Platform"/>
            <consortium name="The Broad Institute Genome Sequencing Center for Infectious Disease"/>
            <person name="Wu L."/>
            <person name="Ma J."/>
        </authorList>
    </citation>
    <scope>NUCLEOTIDE SEQUENCE [LARGE SCALE GENOMIC DNA]</scope>
    <source>
        <strain evidence="3">JCM 4586</strain>
    </source>
</reference>
<proteinExistence type="predicted"/>
<evidence type="ECO:0000256" key="1">
    <source>
        <dbReference type="SAM" id="MobiDB-lite"/>
    </source>
</evidence>
<organism evidence="2 3">
    <name type="scientific">Streptomyces hiroshimensis</name>
    <dbReference type="NCBI Taxonomy" id="66424"/>
    <lineage>
        <taxon>Bacteria</taxon>
        <taxon>Bacillati</taxon>
        <taxon>Actinomycetota</taxon>
        <taxon>Actinomycetes</taxon>
        <taxon>Kitasatosporales</taxon>
        <taxon>Streptomycetaceae</taxon>
        <taxon>Streptomyces</taxon>
    </lineage>
</organism>
<feature type="region of interest" description="Disordered" evidence="1">
    <location>
        <begin position="1"/>
        <end position="30"/>
    </location>
</feature>
<gene>
    <name evidence="2" type="ORF">GCM10010324_65710</name>
</gene>
<protein>
    <submittedName>
        <fullName evidence="2">Uncharacterized protein</fullName>
    </submittedName>
</protein>